<evidence type="ECO:0000256" key="3">
    <source>
        <dbReference type="ARBA" id="ARBA00022723"/>
    </source>
</evidence>
<gene>
    <name evidence="12" type="ORF">GBB63_05080</name>
    <name evidence="11" type="ORF">GBB73_05015</name>
</gene>
<dbReference type="Pfam" id="PF07282">
    <property type="entry name" value="Cas12f1-like_TNB"/>
    <property type="match status" value="1"/>
</dbReference>
<proteinExistence type="inferred from homology"/>
<keyword evidence="2" id="KW-0815">Transposition</keyword>
<dbReference type="Pfam" id="PF01385">
    <property type="entry name" value="OrfB_IS605"/>
    <property type="match status" value="1"/>
</dbReference>
<evidence type="ECO:0000256" key="4">
    <source>
        <dbReference type="ARBA" id="ARBA00022833"/>
    </source>
</evidence>
<sequence>MGLEIVNACAAVSEFIRILHRPNGIIGGMEQTVRYRYRAYPTAVQEQSLKRLFGCCRVVWNDTVYLFRELFDPNGRMPSSSALQKKVLADAKRTEERAWLAEVANVPLLQMHRDALQACWNGVRKTRRQRRARYRSLKRNPVNSARFTANGFRLRDNGRLYLAKIGDMKVRWSRDLPSTPSSCTIIREPDGAWYVSFVVRRETTPLPEIPVSNAIDLGFTHLGSLIDTDGNRRRIPAPKPLNQTQRRLAKAQRKEARQQQGSKRYQKQKQRIARLYAKARHQLDDYQNKQALRIVRETQAIGLETLNVHGMSRIHGRSVLTVAPSRFVMKLEHKAQQYGRQIRHIGRFQPSTRLCSQCGHHVKGGIPENVRVWECAECHTILDRDYNAALNILDAAGLAESLNARGDSVRLHLATAGRSNSQRNANHRHHTDAGIPML</sequence>
<organism evidence="11 13">
    <name type="scientific">Bifidobacterium longum</name>
    <dbReference type="NCBI Taxonomy" id="216816"/>
    <lineage>
        <taxon>Bacteria</taxon>
        <taxon>Bacillati</taxon>
        <taxon>Actinomycetota</taxon>
        <taxon>Actinomycetes</taxon>
        <taxon>Bifidobacteriales</taxon>
        <taxon>Bifidobacteriaceae</taxon>
        <taxon>Bifidobacterium</taxon>
    </lineage>
</organism>
<feature type="domain" description="Cas12f1-like TNB" evidence="9">
    <location>
        <begin position="326"/>
        <end position="392"/>
    </location>
</feature>
<dbReference type="EMBL" id="WDRM01000009">
    <property type="protein sequence ID" value="KAB7338459.1"/>
    <property type="molecule type" value="Genomic_DNA"/>
</dbReference>
<evidence type="ECO:0000259" key="8">
    <source>
        <dbReference type="Pfam" id="PF01385"/>
    </source>
</evidence>
<evidence type="ECO:0000313" key="12">
    <source>
        <dbReference type="EMBL" id="KAB7359265.1"/>
    </source>
</evidence>
<evidence type="ECO:0000313" key="14">
    <source>
        <dbReference type="Proteomes" id="UP000460881"/>
    </source>
</evidence>
<evidence type="ECO:0000256" key="2">
    <source>
        <dbReference type="ARBA" id="ARBA00022578"/>
    </source>
</evidence>
<name>A0A833IMN0_BIFLN</name>
<evidence type="ECO:0000256" key="1">
    <source>
        <dbReference type="ARBA" id="ARBA00008761"/>
    </source>
</evidence>
<dbReference type="NCBIfam" id="NF040570">
    <property type="entry name" value="guided_TnpB"/>
    <property type="match status" value="1"/>
</dbReference>
<dbReference type="InterPro" id="IPR001959">
    <property type="entry name" value="Transposase"/>
</dbReference>
<dbReference type="GO" id="GO:0032196">
    <property type="term" value="P:transposition"/>
    <property type="evidence" value="ECO:0007669"/>
    <property type="project" value="UniProtKB-KW"/>
</dbReference>
<keyword evidence="5" id="KW-0238">DNA-binding</keyword>
<evidence type="ECO:0000256" key="7">
    <source>
        <dbReference type="SAM" id="MobiDB-lite"/>
    </source>
</evidence>
<dbReference type="Proteomes" id="UP000430971">
    <property type="component" value="Unassembled WGS sequence"/>
</dbReference>
<dbReference type="GO" id="GO:0046872">
    <property type="term" value="F:metal ion binding"/>
    <property type="evidence" value="ECO:0007669"/>
    <property type="project" value="UniProtKB-KW"/>
</dbReference>
<feature type="domain" description="Probable transposase IS891/IS1136/IS1341" evidence="8">
    <location>
        <begin position="199"/>
        <end position="314"/>
    </location>
</feature>
<dbReference type="GO" id="GO:0003677">
    <property type="term" value="F:DNA binding"/>
    <property type="evidence" value="ECO:0007669"/>
    <property type="project" value="UniProtKB-KW"/>
</dbReference>
<evidence type="ECO:0000256" key="5">
    <source>
        <dbReference type="ARBA" id="ARBA00023125"/>
    </source>
</evidence>
<evidence type="ECO:0000259" key="9">
    <source>
        <dbReference type="Pfam" id="PF07282"/>
    </source>
</evidence>
<dbReference type="Proteomes" id="UP000460881">
    <property type="component" value="Unassembled WGS sequence"/>
</dbReference>
<dbReference type="AlphaFoldDB" id="A0A833IMN0"/>
<comment type="similarity">
    <text evidence="1">In the C-terminal section; belongs to the transposase 35 family.</text>
</comment>
<evidence type="ECO:0000259" key="10">
    <source>
        <dbReference type="Pfam" id="PF12323"/>
    </source>
</evidence>
<comment type="caution">
    <text evidence="11">The sequence shown here is derived from an EMBL/GenBank/DDBJ whole genome shotgun (WGS) entry which is preliminary data.</text>
</comment>
<keyword evidence="6" id="KW-0233">DNA recombination</keyword>
<feature type="region of interest" description="Disordered" evidence="7">
    <location>
        <begin position="228"/>
        <end position="269"/>
    </location>
</feature>
<dbReference type="Pfam" id="PF12323">
    <property type="entry name" value="HTH_OrfB_IS605"/>
    <property type="match status" value="1"/>
</dbReference>
<keyword evidence="3" id="KW-0479">Metal-binding</keyword>
<dbReference type="InterPro" id="IPR021027">
    <property type="entry name" value="Transposase_put_HTH"/>
</dbReference>
<accession>A0A833IMN0</accession>
<reference evidence="13 14" key="1">
    <citation type="journal article" date="2019" name="Nat. Med.">
        <title>A library of human gut bacterial isolates paired with longitudinal multiomics data enables mechanistic microbiome research.</title>
        <authorList>
            <person name="Poyet M."/>
            <person name="Groussin M."/>
            <person name="Gibbons S.M."/>
            <person name="Avila-Pacheco J."/>
            <person name="Jiang X."/>
            <person name="Kearney S.M."/>
            <person name="Perrotta A.R."/>
            <person name="Berdy B."/>
            <person name="Zhao S."/>
            <person name="Lieberman T.D."/>
            <person name="Swanson P.K."/>
            <person name="Smith M."/>
            <person name="Roesemann S."/>
            <person name="Alexander J.E."/>
            <person name="Rich S.A."/>
            <person name="Livny J."/>
            <person name="Vlamakis H."/>
            <person name="Clish C."/>
            <person name="Bullock K."/>
            <person name="Deik A."/>
            <person name="Scott J."/>
            <person name="Pierce K.A."/>
            <person name="Xavier R.J."/>
            <person name="Alm E.J."/>
        </authorList>
    </citation>
    <scope>NUCLEOTIDE SEQUENCE [LARGE SCALE GENOMIC DNA]</scope>
    <source>
        <strain evidence="12 14">BIOML-A55</strain>
        <strain evidence="11 13">BIOML-A65</strain>
    </source>
</reference>
<dbReference type="EMBL" id="WDRC01000010">
    <property type="protein sequence ID" value="KAB7359265.1"/>
    <property type="molecule type" value="Genomic_DNA"/>
</dbReference>
<protein>
    <submittedName>
        <fullName evidence="11">Transposase</fullName>
    </submittedName>
</protein>
<evidence type="ECO:0000256" key="6">
    <source>
        <dbReference type="ARBA" id="ARBA00023172"/>
    </source>
</evidence>
<evidence type="ECO:0000313" key="11">
    <source>
        <dbReference type="EMBL" id="KAB7338459.1"/>
    </source>
</evidence>
<dbReference type="InterPro" id="IPR010095">
    <property type="entry name" value="Cas12f1-like_TNB"/>
</dbReference>
<evidence type="ECO:0000313" key="13">
    <source>
        <dbReference type="Proteomes" id="UP000430971"/>
    </source>
</evidence>
<feature type="region of interest" description="Disordered" evidence="7">
    <location>
        <begin position="416"/>
        <end position="438"/>
    </location>
</feature>
<feature type="domain" description="Transposase putative helix-turn-helix" evidence="10">
    <location>
        <begin position="29"/>
        <end position="62"/>
    </location>
</feature>
<dbReference type="GO" id="GO:0006310">
    <property type="term" value="P:DNA recombination"/>
    <property type="evidence" value="ECO:0007669"/>
    <property type="project" value="UniProtKB-KW"/>
</dbReference>
<keyword evidence="4" id="KW-0862">Zinc</keyword>